<dbReference type="GO" id="GO:0005886">
    <property type="term" value="C:plasma membrane"/>
    <property type="evidence" value="ECO:0007669"/>
    <property type="project" value="UniProtKB-SubCell"/>
</dbReference>
<feature type="domain" description="G-protein coupled receptors family 1 profile" evidence="11">
    <location>
        <begin position="129"/>
        <end position="420"/>
    </location>
</feature>
<proteinExistence type="inferred from homology"/>
<dbReference type="Proteomes" id="UP000812440">
    <property type="component" value="Chromosome 1"/>
</dbReference>
<feature type="transmembrane region" description="Helical" evidence="10">
    <location>
        <begin position="151"/>
        <end position="175"/>
    </location>
</feature>
<dbReference type="InterPro" id="IPR050569">
    <property type="entry name" value="TAAR"/>
</dbReference>
<evidence type="ECO:0000256" key="6">
    <source>
        <dbReference type="ARBA" id="ARBA00023136"/>
    </source>
</evidence>
<evidence type="ECO:0000256" key="4">
    <source>
        <dbReference type="ARBA" id="ARBA00022989"/>
    </source>
</evidence>
<keyword evidence="13" id="KW-1185">Reference proteome</keyword>
<evidence type="ECO:0000256" key="3">
    <source>
        <dbReference type="ARBA" id="ARBA00022692"/>
    </source>
</evidence>
<feature type="transmembrane region" description="Helical" evidence="10">
    <location>
        <begin position="368"/>
        <end position="392"/>
    </location>
</feature>
<name>A0A8T2KCN3_9PIPI</name>
<dbReference type="CDD" id="cd00637">
    <property type="entry name" value="7tm_classA_rhodopsin-like"/>
    <property type="match status" value="1"/>
</dbReference>
<protein>
    <recommendedName>
        <fullName evidence="11">G-protein coupled receptors family 1 profile domain-containing protein</fullName>
    </recommendedName>
</protein>
<dbReference type="PRINTS" id="PR00237">
    <property type="entry name" value="GPCRRHODOPSN"/>
</dbReference>
<feature type="transmembrane region" description="Helical" evidence="10">
    <location>
        <begin position="195"/>
        <end position="216"/>
    </location>
</feature>
<dbReference type="AlphaFoldDB" id="A0A8T2KCN3"/>
<dbReference type="OrthoDB" id="6376512at2759"/>
<dbReference type="SUPFAM" id="SSF81321">
    <property type="entry name" value="Family A G protein-coupled receptor-like"/>
    <property type="match status" value="1"/>
</dbReference>
<feature type="transmembrane region" description="Helical" evidence="10">
    <location>
        <begin position="237"/>
        <end position="257"/>
    </location>
</feature>
<dbReference type="GO" id="GO:0004930">
    <property type="term" value="F:G protein-coupled receptor activity"/>
    <property type="evidence" value="ECO:0007669"/>
    <property type="project" value="UniProtKB-KW"/>
</dbReference>
<organism evidence="12 13">
    <name type="scientific">Hymenochirus boettgeri</name>
    <name type="common">Congo dwarf clawed frog</name>
    <dbReference type="NCBI Taxonomy" id="247094"/>
    <lineage>
        <taxon>Eukaryota</taxon>
        <taxon>Metazoa</taxon>
        <taxon>Chordata</taxon>
        <taxon>Craniata</taxon>
        <taxon>Vertebrata</taxon>
        <taxon>Euteleostomi</taxon>
        <taxon>Amphibia</taxon>
        <taxon>Batrachia</taxon>
        <taxon>Anura</taxon>
        <taxon>Pipoidea</taxon>
        <taxon>Pipidae</taxon>
        <taxon>Pipinae</taxon>
        <taxon>Hymenochirus</taxon>
    </lineage>
</organism>
<reference evidence="12" key="1">
    <citation type="thesis" date="2020" institute="ProQuest LLC" country="789 East Eisenhower Parkway, Ann Arbor, MI, USA">
        <title>Comparative Genomics and Chromosome Evolution.</title>
        <authorList>
            <person name="Mudd A.B."/>
        </authorList>
    </citation>
    <scope>NUCLEOTIDE SEQUENCE</scope>
    <source>
        <strain evidence="12">Female2</strain>
        <tissue evidence="12">Blood</tissue>
    </source>
</reference>
<keyword evidence="4 10" id="KW-1133">Transmembrane helix</keyword>
<sequence>MLTILISDYISTDLTKIGIIHVLVSEFLYRHNGTFAAPAGFLYYYKRQLTPADSSSNTGCSRISGYKTQHFTARIMVSFLLNLSNVSLWNINDTELGQSQMAESWWSPGKDHAVKIGIITALGCLIILGNFFVLAVIASSVSGWSSNSRHILISLTAADVTLALVVVPLNLYGSFSLKPAEEDGEESPISRYCHIVAFVNSSVFASSIYSLSTISLERYIAVFFPLHYNRVMSRRTVKMLIAAAWILPPIFLFPISIPGGRFINVYFSRASLICNPDYATNVVYSLLLTTVIFFPCSAIVTFANLRLWLVARRQSRRMSLGWAAKSRGLCLPTVCGRLVQSRENGPNKAFPRDLGDRGLRRGDAASKVLVPVVIVFYTCWAPCLVTILYNAITQDRVPEWVEFVALWLPSGNGFLNCFVYFWINKSFRLKFRQLGQRLFLRSCFRKKHQMRTPTIIGHINCTNNNAVTSVQERSCSVSSSCILLPQAGKTVL</sequence>
<keyword evidence="7 9" id="KW-0675">Receptor</keyword>
<evidence type="ECO:0000256" key="10">
    <source>
        <dbReference type="SAM" id="Phobius"/>
    </source>
</evidence>
<dbReference type="InterPro" id="IPR000276">
    <property type="entry name" value="GPCR_Rhodpsn"/>
</dbReference>
<evidence type="ECO:0000256" key="8">
    <source>
        <dbReference type="ARBA" id="ARBA00023224"/>
    </source>
</evidence>
<evidence type="ECO:0000313" key="13">
    <source>
        <dbReference type="Proteomes" id="UP000812440"/>
    </source>
</evidence>
<dbReference type="Pfam" id="PF00001">
    <property type="entry name" value="7tm_1"/>
    <property type="match status" value="1"/>
</dbReference>
<evidence type="ECO:0000256" key="1">
    <source>
        <dbReference type="ARBA" id="ARBA00004651"/>
    </source>
</evidence>
<dbReference type="Gene3D" id="1.20.1070.10">
    <property type="entry name" value="Rhodopsin 7-helix transmembrane proteins"/>
    <property type="match status" value="1"/>
</dbReference>
<comment type="caution">
    <text evidence="12">The sequence shown here is derived from an EMBL/GenBank/DDBJ whole genome shotgun (WGS) entry which is preliminary data.</text>
</comment>
<feature type="transmembrane region" description="Helical" evidence="10">
    <location>
        <begin position="112"/>
        <end position="139"/>
    </location>
</feature>
<comment type="subcellular location">
    <subcellularLocation>
        <location evidence="1">Cell membrane</location>
        <topology evidence="1">Multi-pass membrane protein</topology>
    </subcellularLocation>
</comment>
<dbReference type="PANTHER" id="PTHR24249">
    <property type="entry name" value="HISTAMINE RECEPTOR-RELATED G-PROTEIN COUPLED RECEPTOR"/>
    <property type="match status" value="1"/>
</dbReference>
<evidence type="ECO:0000256" key="2">
    <source>
        <dbReference type="ARBA" id="ARBA00022475"/>
    </source>
</evidence>
<evidence type="ECO:0000313" key="12">
    <source>
        <dbReference type="EMBL" id="KAG8455215.1"/>
    </source>
</evidence>
<evidence type="ECO:0000259" key="11">
    <source>
        <dbReference type="PROSITE" id="PS50262"/>
    </source>
</evidence>
<keyword evidence="3 9" id="KW-0812">Transmembrane</keyword>
<evidence type="ECO:0000256" key="9">
    <source>
        <dbReference type="RuleBase" id="RU000688"/>
    </source>
</evidence>
<accession>A0A8T2KCN3</accession>
<keyword evidence="6 10" id="KW-0472">Membrane</keyword>
<dbReference type="PANTHER" id="PTHR24249:SF387">
    <property type="entry name" value="HISTAMINE H2 RECEPTOR"/>
    <property type="match status" value="1"/>
</dbReference>
<dbReference type="InterPro" id="IPR017452">
    <property type="entry name" value="GPCR_Rhodpsn_7TM"/>
</dbReference>
<dbReference type="PROSITE" id="PS00237">
    <property type="entry name" value="G_PROTEIN_RECEP_F1_1"/>
    <property type="match status" value="1"/>
</dbReference>
<keyword evidence="8 9" id="KW-0807">Transducer</keyword>
<keyword evidence="2" id="KW-1003">Cell membrane</keyword>
<dbReference type="EMBL" id="JAACNH010000001">
    <property type="protein sequence ID" value="KAG8455215.1"/>
    <property type="molecule type" value="Genomic_DNA"/>
</dbReference>
<feature type="transmembrane region" description="Helical" evidence="10">
    <location>
        <begin position="282"/>
        <end position="309"/>
    </location>
</feature>
<comment type="similarity">
    <text evidence="9">Belongs to the G-protein coupled receptor 1 family.</text>
</comment>
<dbReference type="PROSITE" id="PS50262">
    <property type="entry name" value="G_PROTEIN_RECEP_F1_2"/>
    <property type="match status" value="1"/>
</dbReference>
<gene>
    <name evidence="12" type="ORF">GDO86_001418</name>
</gene>
<evidence type="ECO:0000256" key="5">
    <source>
        <dbReference type="ARBA" id="ARBA00023040"/>
    </source>
</evidence>
<evidence type="ECO:0000256" key="7">
    <source>
        <dbReference type="ARBA" id="ARBA00023170"/>
    </source>
</evidence>
<keyword evidence="5 9" id="KW-0297">G-protein coupled receptor</keyword>
<feature type="transmembrane region" description="Helical" evidence="10">
    <location>
        <begin position="404"/>
        <end position="423"/>
    </location>
</feature>